<dbReference type="InterPro" id="IPR032810">
    <property type="entry name" value="CCA-adding_enz_C"/>
</dbReference>
<dbReference type="InterPro" id="IPR043519">
    <property type="entry name" value="NT_sf"/>
</dbReference>
<dbReference type="Gene3D" id="1.10.3090.10">
    <property type="entry name" value="cca-adding enzyme, domain 2"/>
    <property type="match status" value="1"/>
</dbReference>
<evidence type="ECO:0000259" key="12">
    <source>
        <dbReference type="Pfam" id="PF01743"/>
    </source>
</evidence>
<dbReference type="GO" id="GO:0042245">
    <property type="term" value="P:RNA repair"/>
    <property type="evidence" value="ECO:0007669"/>
    <property type="project" value="UniProtKB-KW"/>
</dbReference>
<feature type="domain" description="CCA-adding enzyme C-terminal" evidence="14">
    <location>
        <begin position="261"/>
        <end position="405"/>
    </location>
</feature>
<comment type="caution">
    <text evidence="15">The sequence shown here is derived from an EMBL/GenBank/DDBJ whole genome shotgun (WGS) entry which is preliminary data.</text>
</comment>
<comment type="function">
    <text evidence="11">Catalyzes the addition and repair of the essential 3'-terminal CCA sequence in tRNAs without using a nucleic acid template. Adds these three nucleotides in the order of C, C, and A to the tRNA nucleotide-73, using CTP and ATP as substrates and producing inorganic pyrophosphate. tRNA 3'-terminal CCA addition is required both for tRNA processing and repair. Also involved in tRNA surveillance by mediating tandem CCA addition to generate a CCACCA at the 3' terminus of unstable tRNAs. While stable tRNAs receive only 3'-terminal CCA, unstable tRNAs are marked with CCACCA and rapidly degraded.</text>
</comment>
<dbReference type="Pfam" id="PF12627">
    <property type="entry name" value="PolyA_pol_RNAbd"/>
    <property type="match status" value="1"/>
</dbReference>
<dbReference type="CDD" id="cd05398">
    <property type="entry name" value="NT_ClassII-CCAase"/>
    <property type="match status" value="1"/>
</dbReference>
<evidence type="ECO:0000256" key="9">
    <source>
        <dbReference type="ARBA" id="ARBA00022842"/>
    </source>
</evidence>
<evidence type="ECO:0000256" key="10">
    <source>
        <dbReference type="ARBA" id="ARBA00022884"/>
    </source>
</evidence>
<feature type="binding site" evidence="11">
    <location>
        <position position="49"/>
    </location>
    <ligand>
        <name>Mg(2+)</name>
        <dbReference type="ChEBI" id="CHEBI:18420"/>
    </ligand>
</feature>
<keyword evidence="4 11" id="KW-0548">Nucleotidyltransferase</keyword>
<evidence type="ECO:0000256" key="6">
    <source>
        <dbReference type="ARBA" id="ARBA00022741"/>
    </source>
</evidence>
<feature type="binding site" evidence="11">
    <location>
        <position position="34"/>
    </location>
    <ligand>
        <name>CTP</name>
        <dbReference type="ChEBI" id="CHEBI:37563"/>
    </ligand>
</feature>
<dbReference type="Gene3D" id="3.30.460.10">
    <property type="entry name" value="Beta Polymerase, domain 2"/>
    <property type="match status" value="1"/>
</dbReference>
<evidence type="ECO:0000256" key="3">
    <source>
        <dbReference type="ARBA" id="ARBA00022694"/>
    </source>
</evidence>
<keyword evidence="7 11" id="KW-0692">RNA repair</keyword>
<dbReference type="STRING" id="592010.GCWU000182_000228"/>
<dbReference type="GO" id="GO:0001680">
    <property type="term" value="P:tRNA 3'-terminal CCA addition"/>
    <property type="evidence" value="ECO:0007669"/>
    <property type="project" value="UniProtKB-UniRule"/>
</dbReference>
<dbReference type="GO" id="GO:0000287">
    <property type="term" value="F:magnesium ion binding"/>
    <property type="evidence" value="ECO:0007669"/>
    <property type="project" value="UniProtKB-UniRule"/>
</dbReference>
<dbReference type="GO" id="GO:0160016">
    <property type="term" value="F:CCACCA tRNA nucleotidyltransferase activity"/>
    <property type="evidence" value="ECO:0007669"/>
    <property type="project" value="RHEA"/>
</dbReference>
<dbReference type="eggNOG" id="COG0617">
    <property type="taxonomic scope" value="Bacteria"/>
</dbReference>
<dbReference type="OrthoDB" id="9805698at2"/>
<dbReference type="Pfam" id="PF01743">
    <property type="entry name" value="PolyA_pol"/>
    <property type="match status" value="1"/>
</dbReference>
<comment type="miscellaneous">
    <text evidence="11">A single active site specifically recognizes both ATP and CTP and is responsible for their addition.</text>
</comment>
<evidence type="ECO:0000256" key="5">
    <source>
        <dbReference type="ARBA" id="ARBA00022723"/>
    </source>
</evidence>
<evidence type="ECO:0000256" key="2">
    <source>
        <dbReference type="ARBA" id="ARBA00022679"/>
    </source>
</evidence>
<feature type="binding site" evidence="11">
    <location>
        <position position="34"/>
    </location>
    <ligand>
        <name>ATP</name>
        <dbReference type="ChEBI" id="CHEBI:30616"/>
    </ligand>
</feature>
<dbReference type="HOGENOM" id="CLU_015961_3_0_9"/>
<dbReference type="InterPro" id="IPR023068">
    <property type="entry name" value="CCA-adding_enz_firmicutes"/>
</dbReference>
<name>W1Q5I3_ABIDE</name>
<dbReference type="RefSeq" id="WP_023390886.1">
    <property type="nucleotide sequence ID" value="NZ_KI535340.1"/>
</dbReference>
<accession>W1Q5I3</accession>
<dbReference type="PANTHER" id="PTHR46173">
    <property type="entry name" value="CCA TRNA NUCLEOTIDYLTRANSFERASE 1, MITOCHONDRIAL"/>
    <property type="match status" value="1"/>
</dbReference>
<feature type="binding site" evidence="11">
    <location>
        <position position="164"/>
    </location>
    <ligand>
        <name>ATP</name>
        <dbReference type="ChEBI" id="CHEBI:30616"/>
    </ligand>
</feature>
<protein>
    <recommendedName>
        <fullName evidence="11">CCA-adding enzyme</fullName>
        <ecNumber evidence="11">2.7.7.72</ecNumber>
    </recommendedName>
    <alternativeName>
        <fullName evidence="11">CCA tRNA nucleotidyltransferase</fullName>
    </alternativeName>
    <alternativeName>
        <fullName evidence="11">tRNA CCA-pyrophosphorylase</fullName>
    </alternativeName>
    <alternativeName>
        <fullName evidence="11">tRNA adenylyl-/cytidylyl- transferase</fullName>
    </alternativeName>
    <alternativeName>
        <fullName evidence="11">tRNA nucleotidyltransferase</fullName>
    </alternativeName>
    <alternativeName>
        <fullName evidence="11">tRNA-NT</fullName>
    </alternativeName>
</protein>
<evidence type="ECO:0000256" key="7">
    <source>
        <dbReference type="ARBA" id="ARBA00022800"/>
    </source>
</evidence>
<sequence>MTKTINLNNPLFQTAMPLLEAIESHGYEAYFVGGCVRDALLGKEIHDIDIATSATPDEIQGIFPVTFDVGKKHGTIVVVYKKENYEITTFRTEGTYSDRRRPDQVNFVRNLREDTLRRDFTINALALDRLGRVYDYHGGEQDLQAGIIRAVGTAMERFDEDALRMMRALRFASQLGFEIESQTFEAIGQLAPNLSYVSIERIRIELSKLMQGDYLGTSYKALTESGLCAYLLGMEQVDALSVWQQVYETLAAQIAAGLARDERLVWWALVKALGLDSTQARAFLRDWKHSNPFIKDVSDLLELDQAFASGPLDAWQLYQMPTHVLAIYETYAFHQGWLSQSNQLSQAKAQLPLASRSDLAINGQKVMEALGLSRGNAGLGRLLLELERQVVMGDLPNEPAVLLAQAQALGADYLES</sequence>
<evidence type="ECO:0000256" key="8">
    <source>
        <dbReference type="ARBA" id="ARBA00022840"/>
    </source>
</evidence>
<evidence type="ECO:0000256" key="11">
    <source>
        <dbReference type="HAMAP-Rule" id="MF_01263"/>
    </source>
</evidence>
<feature type="binding site" evidence="11">
    <location>
        <position position="161"/>
    </location>
    <ligand>
        <name>CTP</name>
        <dbReference type="ChEBI" id="CHEBI:37563"/>
    </ligand>
</feature>
<dbReference type="NCBIfam" id="NF009814">
    <property type="entry name" value="PRK13299.1"/>
    <property type="match status" value="1"/>
</dbReference>
<keyword evidence="8 11" id="KW-0067">ATP-binding</keyword>
<comment type="catalytic activity">
    <reaction evidence="11">
        <text>a tRNA with a 3' CCA end + 2 CTP + ATP = a tRNA with a 3' CCACCA end + 3 diphosphate</text>
        <dbReference type="Rhea" id="RHEA:76235"/>
        <dbReference type="Rhea" id="RHEA-COMP:10468"/>
        <dbReference type="Rhea" id="RHEA-COMP:18655"/>
        <dbReference type="ChEBI" id="CHEBI:30616"/>
        <dbReference type="ChEBI" id="CHEBI:33019"/>
        <dbReference type="ChEBI" id="CHEBI:37563"/>
        <dbReference type="ChEBI" id="CHEBI:83071"/>
        <dbReference type="ChEBI" id="CHEBI:195187"/>
    </reaction>
</comment>
<feature type="binding site" evidence="11">
    <location>
        <position position="167"/>
    </location>
    <ligand>
        <name>CTP</name>
        <dbReference type="ChEBI" id="CHEBI:37563"/>
    </ligand>
</feature>
<comment type="cofactor">
    <cofactor evidence="1 11">
        <name>Mg(2+)</name>
        <dbReference type="ChEBI" id="CHEBI:18420"/>
    </cofactor>
</comment>
<gene>
    <name evidence="11" type="primary">cca</name>
    <name evidence="15" type="ORF">GCWU000182_000228</name>
</gene>
<feature type="binding site" evidence="11">
    <location>
        <position position="167"/>
    </location>
    <ligand>
        <name>ATP</name>
        <dbReference type="ChEBI" id="CHEBI:30616"/>
    </ligand>
</feature>
<keyword evidence="10 11" id="KW-0694">RNA-binding</keyword>
<dbReference type="HAMAP" id="MF_01263">
    <property type="entry name" value="CCA_bact_type3"/>
    <property type="match status" value="1"/>
</dbReference>
<dbReference type="SUPFAM" id="SSF81301">
    <property type="entry name" value="Nucleotidyltransferase"/>
    <property type="match status" value="1"/>
</dbReference>
<feature type="binding site" evidence="11">
    <location>
        <position position="47"/>
    </location>
    <ligand>
        <name>Mg(2+)</name>
        <dbReference type="ChEBI" id="CHEBI:18420"/>
    </ligand>
</feature>
<feature type="binding site" evidence="11">
    <location>
        <position position="164"/>
    </location>
    <ligand>
        <name>CTP</name>
        <dbReference type="ChEBI" id="CHEBI:37563"/>
    </ligand>
</feature>
<dbReference type="Pfam" id="PF13735">
    <property type="entry name" value="tRNA_NucTran2_2"/>
    <property type="match status" value="1"/>
</dbReference>
<keyword evidence="5 11" id="KW-0479">Metal-binding</keyword>
<feature type="binding site" evidence="11">
    <location>
        <position position="118"/>
    </location>
    <ligand>
        <name>ATP</name>
        <dbReference type="ChEBI" id="CHEBI:30616"/>
    </ligand>
</feature>
<dbReference type="PANTHER" id="PTHR46173:SF1">
    <property type="entry name" value="CCA TRNA NUCLEOTIDYLTRANSFERASE 1, MITOCHONDRIAL"/>
    <property type="match status" value="1"/>
</dbReference>
<dbReference type="GO" id="GO:0004810">
    <property type="term" value="F:CCA tRNA nucleotidyltransferase activity"/>
    <property type="evidence" value="ECO:0007669"/>
    <property type="project" value="UniProtKB-UniRule"/>
</dbReference>
<evidence type="ECO:0000256" key="1">
    <source>
        <dbReference type="ARBA" id="ARBA00001946"/>
    </source>
</evidence>
<keyword evidence="9 11" id="KW-0460">Magnesium</keyword>
<feature type="binding site" evidence="11">
    <location>
        <position position="170"/>
    </location>
    <ligand>
        <name>CTP</name>
        <dbReference type="ChEBI" id="CHEBI:37563"/>
    </ligand>
</feature>
<comment type="similarity">
    <text evidence="11">Belongs to the tRNA nucleotidyltransferase/poly(A) polymerase family. Bacterial CCA-adding enzyme type 3 subfamily.</text>
</comment>
<keyword evidence="3 11" id="KW-0819">tRNA processing</keyword>
<keyword evidence="16" id="KW-1185">Reference proteome</keyword>
<feature type="binding site" evidence="11">
    <location>
        <position position="118"/>
    </location>
    <ligand>
        <name>CTP</name>
        <dbReference type="ChEBI" id="CHEBI:37563"/>
    </ligand>
</feature>
<evidence type="ECO:0000259" key="13">
    <source>
        <dbReference type="Pfam" id="PF12627"/>
    </source>
</evidence>
<reference evidence="15" key="1">
    <citation type="submission" date="2013-06" db="EMBL/GenBank/DDBJ databases">
        <authorList>
            <person name="Weinstock G."/>
            <person name="Sodergren E."/>
            <person name="Clifton S."/>
            <person name="Fulton L."/>
            <person name="Fulton B."/>
            <person name="Courtney L."/>
            <person name="Fronick C."/>
            <person name="Harrison M."/>
            <person name="Strong C."/>
            <person name="Farmer C."/>
            <person name="Delahaunty K."/>
            <person name="Markovic C."/>
            <person name="Hall O."/>
            <person name="Minx P."/>
            <person name="Tomlinson C."/>
            <person name="Mitreva M."/>
            <person name="Nelson J."/>
            <person name="Hou S."/>
            <person name="Wollam A."/>
            <person name="Pepin K.H."/>
            <person name="Johnson M."/>
            <person name="Bhonagiri V."/>
            <person name="Nash W.E."/>
            <person name="Warren W."/>
            <person name="Chinwalla A."/>
            <person name="Mardis E.R."/>
            <person name="Wilson R.K."/>
        </authorList>
    </citation>
    <scope>NUCLEOTIDE SEQUENCE [LARGE SCALE GENOMIC DNA]</scope>
    <source>
        <strain evidence="15">ATCC 49176</strain>
    </source>
</reference>
<feature type="binding site" evidence="11">
    <location>
        <position position="170"/>
    </location>
    <ligand>
        <name>ATP</name>
        <dbReference type="ChEBI" id="CHEBI:30616"/>
    </ligand>
</feature>
<evidence type="ECO:0000259" key="14">
    <source>
        <dbReference type="Pfam" id="PF13735"/>
    </source>
</evidence>
<feature type="binding site" evidence="11">
    <location>
        <position position="37"/>
    </location>
    <ligand>
        <name>ATP</name>
        <dbReference type="ChEBI" id="CHEBI:30616"/>
    </ligand>
</feature>
<dbReference type="GO" id="GO:0005524">
    <property type="term" value="F:ATP binding"/>
    <property type="evidence" value="ECO:0007669"/>
    <property type="project" value="UniProtKB-UniRule"/>
</dbReference>
<dbReference type="InterPro" id="IPR032828">
    <property type="entry name" value="PolyA_RNA-bd"/>
</dbReference>
<dbReference type="InterPro" id="IPR002646">
    <property type="entry name" value="PolA_pol_head_dom"/>
</dbReference>
<feature type="binding site" evidence="11">
    <location>
        <position position="161"/>
    </location>
    <ligand>
        <name>ATP</name>
        <dbReference type="ChEBI" id="CHEBI:30616"/>
    </ligand>
</feature>
<proteinExistence type="inferred from homology"/>
<feature type="domain" description="tRNA nucleotidyltransferase/poly(A) polymerase RNA and SrmB- binding" evidence="13">
    <location>
        <begin position="176"/>
        <end position="232"/>
    </location>
</feature>
<dbReference type="EC" id="2.7.7.72" evidence="11"/>
<dbReference type="Gene3D" id="1.10.246.80">
    <property type="match status" value="1"/>
</dbReference>
<evidence type="ECO:0000313" key="15">
    <source>
        <dbReference type="EMBL" id="ESK66538.1"/>
    </source>
</evidence>
<dbReference type="InterPro" id="IPR050264">
    <property type="entry name" value="Bact_CCA-adding_enz_type3_sf"/>
</dbReference>
<dbReference type="AlphaFoldDB" id="W1Q5I3"/>
<dbReference type="GO" id="GO:0000049">
    <property type="term" value="F:tRNA binding"/>
    <property type="evidence" value="ECO:0007669"/>
    <property type="project" value="UniProtKB-UniRule"/>
</dbReference>
<keyword evidence="2 11" id="KW-0808">Transferase</keyword>
<feature type="binding site" evidence="11">
    <location>
        <position position="37"/>
    </location>
    <ligand>
        <name>CTP</name>
        <dbReference type="ChEBI" id="CHEBI:37563"/>
    </ligand>
</feature>
<keyword evidence="6 11" id="KW-0547">Nucleotide-binding</keyword>
<comment type="catalytic activity">
    <reaction evidence="11">
        <text>a tRNA precursor + 2 CTP + ATP = a tRNA with a 3' CCA end + 3 diphosphate</text>
        <dbReference type="Rhea" id="RHEA:14433"/>
        <dbReference type="Rhea" id="RHEA-COMP:10465"/>
        <dbReference type="Rhea" id="RHEA-COMP:10468"/>
        <dbReference type="ChEBI" id="CHEBI:30616"/>
        <dbReference type="ChEBI" id="CHEBI:33019"/>
        <dbReference type="ChEBI" id="CHEBI:37563"/>
        <dbReference type="ChEBI" id="CHEBI:74896"/>
        <dbReference type="ChEBI" id="CHEBI:83071"/>
        <dbReference type="EC" id="2.7.7.72"/>
    </reaction>
</comment>
<organism evidence="15 16">
    <name type="scientific">Abiotrophia defectiva ATCC 49176</name>
    <dbReference type="NCBI Taxonomy" id="592010"/>
    <lineage>
        <taxon>Bacteria</taxon>
        <taxon>Bacillati</taxon>
        <taxon>Bacillota</taxon>
        <taxon>Bacilli</taxon>
        <taxon>Lactobacillales</taxon>
        <taxon>Aerococcaceae</taxon>
        <taxon>Abiotrophia</taxon>
    </lineage>
</organism>
<dbReference type="SUPFAM" id="SSF81891">
    <property type="entry name" value="Poly A polymerase C-terminal region-like"/>
    <property type="match status" value="1"/>
</dbReference>
<dbReference type="Proteomes" id="UP000019050">
    <property type="component" value="Unassembled WGS sequence"/>
</dbReference>
<evidence type="ECO:0000313" key="16">
    <source>
        <dbReference type="Proteomes" id="UP000019050"/>
    </source>
</evidence>
<comment type="subunit">
    <text evidence="11">Homodimer.</text>
</comment>
<feature type="domain" description="Poly A polymerase head" evidence="12">
    <location>
        <begin position="29"/>
        <end position="149"/>
    </location>
</feature>
<dbReference type="EMBL" id="ACIN03000001">
    <property type="protein sequence ID" value="ESK66538.1"/>
    <property type="molecule type" value="Genomic_DNA"/>
</dbReference>
<evidence type="ECO:0000256" key="4">
    <source>
        <dbReference type="ARBA" id="ARBA00022695"/>
    </source>
</evidence>
<dbReference type="GeneID" id="84816393"/>